<evidence type="ECO:0000259" key="12">
    <source>
        <dbReference type="SMART" id="SM01016"/>
    </source>
</evidence>
<feature type="domain" description="DALR anticodon binding" evidence="11">
    <location>
        <begin position="512"/>
        <end position="635"/>
    </location>
</feature>
<dbReference type="GO" id="GO:0005524">
    <property type="term" value="F:ATP binding"/>
    <property type="evidence" value="ECO:0007669"/>
    <property type="project" value="UniProtKB-KW"/>
</dbReference>
<dbReference type="InterPro" id="IPR036695">
    <property type="entry name" value="Arg-tRNA-synth_N_sf"/>
</dbReference>
<dbReference type="CDD" id="cd07956">
    <property type="entry name" value="Anticodon_Ia_Arg"/>
    <property type="match status" value="1"/>
</dbReference>
<evidence type="ECO:0000256" key="5">
    <source>
        <dbReference type="ARBA" id="ARBA00022840"/>
    </source>
</evidence>
<dbReference type="InterPro" id="IPR005148">
    <property type="entry name" value="Arg-tRNA-synth_N"/>
</dbReference>
<dbReference type="AlphaFoldDB" id="A0AAV5GG44"/>
<keyword evidence="14" id="KW-1185">Reference proteome</keyword>
<evidence type="ECO:0000313" key="14">
    <source>
        <dbReference type="Proteomes" id="UP001342314"/>
    </source>
</evidence>
<dbReference type="PANTHER" id="PTHR11956:SF11">
    <property type="entry name" value="ARGININE--TRNA LIGASE, MITOCHONDRIAL-RELATED"/>
    <property type="match status" value="1"/>
</dbReference>
<dbReference type="Gene3D" id="1.10.730.10">
    <property type="entry name" value="Isoleucyl-tRNA Synthetase, Domain 1"/>
    <property type="match status" value="1"/>
</dbReference>
<evidence type="ECO:0000256" key="2">
    <source>
        <dbReference type="ARBA" id="ARBA00012837"/>
    </source>
</evidence>
<dbReference type="EMBL" id="BQKY01000003">
    <property type="protein sequence ID" value="GJN88844.1"/>
    <property type="molecule type" value="Genomic_DNA"/>
</dbReference>
<evidence type="ECO:0000256" key="8">
    <source>
        <dbReference type="ARBA" id="ARBA00033033"/>
    </source>
</evidence>
<dbReference type="InterPro" id="IPR014729">
    <property type="entry name" value="Rossmann-like_a/b/a_fold"/>
</dbReference>
<evidence type="ECO:0000256" key="1">
    <source>
        <dbReference type="ARBA" id="ARBA00005594"/>
    </source>
</evidence>
<dbReference type="FunFam" id="3.40.50.620:FF:000058">
    <property type="entry name" value="Mitochondrial arginyl-tRNA synthetase"/>
    <property type="match status" value="1"/>
</dbReference>
<keyword evidence="3 10" id="KW-0436">Ligase</keyword>
<name>A0AAV5GG44_9BASI</name>
<evidence type="ECO:0000256" key="10">
    <source>
        <dbReference type="RuleBase" id="RU363038"/>
    </source>
</evidence>
<organism evidence="13 14">
    <name type="scientific">Rhodotorula paludigena</name>
    <dbReference type="NCBI Taxonomy" id="86838"/>
    <lineage>
        <taxon>Eukaryota</taxon>
        <taxon>Fungi</taxon>
        <taxon>Dikarya</taxon>
        <taxon>Basidiomycota</taxon>
        <taxon>Pucciniomycotina</taxon>
        <taxon>Microbotryomycetes</taxon>
        <taxon>Sporidiobolales</taxon>
        <taxon>Sporidiobolaceae</taxon>
        <taxon>Rhodotorula</taxon>
    </lineage>
</organism>
<dbReference type="CDD" id="cd00671">
    <property type="entry name" value="ArgRS_core"/>
    <property type="match status" value="1"/>
</dbReference>
<evidence type="ECO:0000256" key="3">
    <source>
        <dbReference type="ARBA" id="ARBA00022598"/>
    </source>
</evidence>
<evidence type="ECO:0000256" key="9">
    <source>
        <dbReference type="ARBA" id="ARBA00049339"/>
    </source>
</evidence>
<dbReference type="Gene3D" id="3.30.1360.70">
    <property type="entry name" value="Arginyl tRNA synthetase N-terminal domain"/>
    <property type="match status" value="1"/>
</dbReference>
<comment type="catalytic activity">
    <reaction evidence="9">
        <text>tRNA(Arg) + L-arginine + ATP = L-arginyl-tRNA(Arg) + AMP + diphosphate</text>
        <dbReference type="Rhea" id="RHEA:20301"/>
        <dbReference type="Rhea" id="RHEA-COMP:9658"/>
        <dbReference type="Rhea" id="RHEA-COMP:9673"/>
        <dbReference type="ChEBI" id="CHEBI:30616"/>
        <dbReference type="ChEBI" id="CHEBI:32682"/>
        <dbReference type="ChEBI" id="CHEBI:33019"/>
        <dbReference type="ChEBI" id="CHEBI:78442"/>
        <dbReference type="ChEBI" id="CHEBI:78513"/>
        <dbReference type="ChEBI" id="CHEBI:456215"/>
        <dbReference type="EC" id="6.1.1.19"/>
    </reaction>
</comment>
<keyword evidence="5 10" id="KW-0067">ATP-binding</keyword>
<evidence type="ECO:0000256" key="4">
    <source>
        <dbReference type="ARBA" id="ARBA00022741"/>
    </source>
</evidence>
<keyword evidence="6 10" id="KW-0648">Protein biosynthesis</keyword>
<dbReference type="Pfam" id="PF05746">
    <property type="entry name" value="DALR_1"/>
    <property type="match status" value="1"/>
</dbReference>
<dbReference type="PROSITE" id="PS00178">
    <property type="entry name" value="AA_TRNA_LIGASE_I"/>
    <property type="match status" value="1"/>
</dbReference>
<dbReference type="GO" id="GO:0005739">
    <property type="term" value="C:mitochondrion"/>
    <property type="evidence" value="ECO:0007669"/>
    <property type="project" value="TreeGrafter"/>
</dbReference>
<comment type="caution">
    <text evidence="13">The sequence shown here is derived from an EMBL/GenBank/DDBJ whole genome shotgun (WGS) entry which is preliminary data.</text>
</comment>
<dbReference type="EC" id="6.1.1.19" evidence="2"/>
<keyword evidence="7 10" id="KW-0030">Aminoacyl-tRNA synthetase</keyword>
<dbReference type="GO" id="GO:0006420">
    <property type="term" value="P:arginyl-tRNA aminoacylation"/>
    <property type="evidence" value="ECO:0007669"/>
    <property type="project" value="InterPro"/>
</dbReference>
<evidence type="ECO:0000256" key="7">
    <source>
        <dbReference type="ARBA" id="ARBA00023146"/>
    </source>
</evidence>
<dbReference type="InterPro" id="IPR009080">
    <property type="entry name" value="tRNAsynth_Ia_anticodon-bd"/>
</dbReference>
<accession>A0AAV5GG44</accession>
<dbReference type="SMART" id="SM00836">
    <property type="entry name" value="DALR_1"/>
    <property type="match status" value="1"/>
</dbReference>
<evidence type="ECO:0000313" key="13">
    <source>
        <dbReference type="EMBL" id="GJN88844.1"/>
    </source>
</evidence>
<dbReference type="PRINTS" id="PR01038">
    <property type="entry name" value="TRNASYNTHARG"/>
</dbReference>
<comment type="similarity">
    <text evidence="1 10">Belongs to the class-I aminoacyl-tRNA synthetase family.</text>
</comment>
<dbReference type="PANTHER" id="PTHR11956">
    <property type="entry name" value="ARGINYL-TRNA SYNTHETASE"/>
    <property type="match status" value="1"/>
</dbReference>
<gene>
    <name evidence="13" type="ORF">Rhopal_001815-T1</name>
</gene>
<dbReference type="SMART" id="SM01016">
    <property type="entry name" value="Arg_tRNA_synt_N"/>
    <property type="match status" value="1"/>
</dbReference>
<dbReference type="NCBIfam" id="TIGR00456">
    <property type="entry name" value="argS"/>
    <property type="match status" value="1"/>
</dbReference>
<proteinExistence type="inferred from homology"/>
<protein>
    <recommendedName>
        <fullName evidence="2">arginine--tRNA ligase</fullName>
        <ecNumber evidence="2">6.1.1.19</ecNumber>
    </recommendedName>
    <alternativeName>
        <fullName evidence="8">Arginyl-tRNA synthetase</fullName>
    </alternativeName>
</protein>
<evidence type="ECO:0000259" key="11">
    <source>
        <dbReference type="SMART" id="SM00836"/>
    </source>
</evidence>
<dbReference type="Pfam" id="PF00750">
    <property type="entry name" value="tRNA-synt_1d"/>
    <property type="match status" value="1"/>
</dbReference>
<evidence type="ECO:0000256" key="6">
    <source>
        <dbReference type="ARBA" id="ARBA00022917"/>
    </source>
</evidence>
<dbReference type="SUPFAM" id="SSF55190">
    <property type="entry name" value="Arginyl-tRNA synthetase (ArgRS), N-terminal 'additional' domain"/>
    <property type="match status" value="1"/>
</dbReference>
<reference evidence="13 14" key="1">
    <citation type="submission" date="2021-12" db="EMBL/GenBank/DDBJ databases">
        <title>High titer production of polyol ester of fatty acids by Rhodotorula paludigena BS15 towards product separation-free biomass refinery.</title>
        <authorList>
            <person name="Mano J."/>
            <person name="Ono H."/>
            <person name="Tanaka T."/>
            <person name="Naito K."/>
            <person name="Sushida H."/>
            <person name="Ike M."/>
            <person name="Tokuyasu K."/>
            <person name="Kitaoka M."/>
        </authorList>
    </citation>
    <scope>NUCLEOTIDE SEQUENCE [LARGE SCALE GENOMIC DNA]</scope>
    <source>
        <strain evidence="13 14">BS15</strain>
    </source>
</reference>
<keyword evidence="4 10" id="KW-0547">Nucleotide-binding</keyword>
<dbReference type="GO" id="GO:0032543">
    <property type="term" value="P:mitochondrial translation"/>
    <property type="evidence" value="ECO:0007669"/>
    <property type="project" value="TreeGrafter"/>
</dbReference>
<dbReference type="GO" id="GO:0004814">
    <property type="term" value="F:arginine-tRNA ligase activity"/>
    <property type="evidence" value="ECO:0007669"/>
    <property type="project" value="UniProtKB-EC"/>
</dbReference>
<dbReference type="SUPFAM" id="SSF52374">
    <property type="entry name" value="Nucleotidylyl transferase"/>
    <property type="match status" value="1"/>
</dbReference>
<dbReference type="InterPro" id="IPR001278">
    <property type="entry name" value="Arg-tRNA-ligase"/>
</dbReference>
<dbReference type="InterPro" id="IPR008909">
    <property type="entry name" value="DALR_anticod-bd"/>
</dbReference>
<dbReference type="Gene3D" id="3.40.50.620">
    <property type="entry name" value="HUPs"/>
    <property type="match status" value="1"/>
</dbReference>
<dbReference type="FunFam" id="1.10.730.10:FF:000006">
    <property type="entry name" value="Arginyl-tRNA synthetase 2, mitochondrial"/>
    <property type="match status" value="1"/>
</dbReference>
<dbReference type="SUPFAM" id="SSF47323">
    <property type="entry name" value="Anticodon-binding domain of a subclass of class I aminoacyl-tRNA synthetases"/>
    <property type="match status" value="1"/>
</dbReference>
<feature type="domain" description="Arginyl tRNA synthetase N-terminal" evidence="12">
    <location>
        <begin position="27"/>
        <end position="110"/>
    </location>
</feature>
<dbReference type="Proteomes" id="UP001342314">
    <property type="component" value="Unassembled WGS sequence"/>
</dbReference>
<sequence>MASLPPFPLPSTPSIPAEHLESTPALDLFKLAAAQFIVDTLPEVALDKAFEGVESGKTGKNALGDFVVACPRFRLKAKPNEVADKLVAAFKPTPYLASISAAGAFVSFNLQTEAFFALVLSQINTQTYLTPDEDHSAISHFANLSLSDSGADKPPAGLKLLKKNGYGTNKSGKGKNVIVEFSSPNIAKPFHAGHLRSTIIGAFIANLHEANGYDVLRMNYLGDWGKQFGILAVGFERYGSEEELARDAITHLYDVYVKINRDGESDPSIHDRAREFFVKMEAGDEAAVGLWKKFRDLSIVKYKDTYARLNIFFDVYSGESQVSQASCASALEQLQGSGIVEESNGALIVDLTKYKLEKTVVRKKDGTSVYITRDIAGAAERFDKYHFDKMIYVVASQQDLHLAQFFKVLDLMGYPWAKTLQHVNFGMVQGMSTRKGTAVFLEDILNESKGVMHDVMRKNEAKYAAIDDPEFTSDKLGITAVKVQDFAGKRINNYEFKWERMTSFEGDTGPYLQYAHVRLSSVERKNAPEVVLPPPAERATAINVAHLSEPKAREIVLLLSSYPDVVRAALKSLEPATICTFAFRLCHAISSAWETLIVRGQPQEVALARLWLYVSAKDVLGSAMRLLTLEPLDRM</sequence>
<dbReference type="InterPro" id="IPR001412">
    <property type="entry name" value="aa-tRNA-synth_I_CS"/>
</dbReference>
<dbReference type="InterPro" id="IPR035684">
    <property type="entry name" value="ArgRS_core"/>
</dbReference>